<comment type="caution">
    <text evidence="4">The sequence shown here is derived from an EMBL/GenBank/DDBJ whole genome shotgun (WGS) entry which is preliminary data.</text>
</comment>
<dbReference type="AlphaFoldDB" id="A0A7J6V6A1"/>
<feature type="compositionally biased region" description="Low complexity" evidence="1">
    <location>
        <begin position="872"/>
        <end position="888"/>
    </location>
</feature>
<evidence type="ECO:0000259" key="2">
    <source>
        <dbReference type="PROSITE" id="PS51782"/>
    </source>
</evidence>
<feature type="region of interest" description="Disordered" evidence="1">
    <location>
        <begin position="265"/>
        <end position="298"/>
    </location>
</feature>
<dbReference type="InterPro" id="IPR019448">
    <property type="entry name" value="NT-C2"/>
</dbReference>
<evidence type="ECO:0000313" key="4">
    <source>
        <dbReference type="EMBL" id="KAF5179705.1"/>
    </source>
</evidence>
<dbReference type="CDD" id="cd00118">
    <property type="entry name" value="LysM"/>
    <property type="match status" value="1"/>
</dbReference>
<proteinExistence type="predicted"/>
<dbReference type="SMART" id="SM00257">
    <property type="entry name" value="LysM"/>
    <property type="match status" value="1"/>
</dbReference>
<feature type="compositionally biased region" description="Polar residues" evidence="1">
    <location>
        <begin position="281"/>
        <end position="298"/>
    </location>
</feature>
<dbReference type="Gene3D" id="3.10.350.10">
    <property type="entry name" value="LysM domain"/>
    <property type="match status" value="1"/>
</dbReference>
<dbReference type="SUPFAM" id="SSF54106">
    <property type="entry name" value="LysM domain"/>
    <property type="match status" value="1"/>
</dbReference>
<feature type="compositionally biased region" description="Basic and acidic residues" evidence="1">
    <location>
        <begin position="54"/>
        <end position="67"/>
    </location>
</feature>
<feature type="domain" description="LysM" evidence="2">
    <location>
        <begin position="1183"/>
        <end position="1231"/>
    </location>
</feature>
<dbReference type="PANTHER" id="PTHR33414:SF1">
    <property type="entry name" value="PROTEIN PLASTID MOVEMENT IMPAIRED 1-RELATED 1"/>
    <property type="match status" value="1"/>
</dbReference>
<dbReference type="OrthoDB" id="2019483at2759"/>
<name>A0A7J6V6A1_THATH</name>
<dbReference type="PROSITE" id="PS51782">
    <property type="entry name" value="LYSM"/>
    <property type="match status" value="1"/>
</dbReference>
<feature type="domain" description="C2 NT-type" evidence="3">
    <location>
        <begin position="85"/>
        <end position="233"/>
    </location>
</feature>
<evidence type="ECO:0000259" key="3">
    <source>
        <dbReference type="PROSITE" id="PS51840"/>
    </source>
</evidence>
<dbReference type="InterPro" id="IPR039614">
    <property type="entry name" value="PMI1-like"/>
</dbReference>
<keyword evidence="5" id="KW-1185">Reference proteome</keyword>
<accession>A0A7J6V6A1</accession>
<dbReference type="Pfam" id="PF10358">
    <property type="entry name" value="NT-C2"/>
    <property type="match status" value="1"/>
</dbReference>
<sequence length="1232" mass="136019">MLSKADSKKKNFGDGTLLQEIEALGQALYLNRNSSSRLVSTSDIRSKSVGKTYPESKSKSKIVKEESSQKDKKSSIWNWKPLKAFSHIRNRRFNCCFSLQVHSVEGLPPNFSDVSLCVHWKRRDGMLQTRPTKVFQGMADFEETLTYKCSVYGSGNGPHHSAKYEAKHCLLYALVVSAPDLDLGKHRVDLTRLLPLTLEELLEEKKSGKWTTSFNLSGKAKGATLNVSFGFSIIGDDAVESPSNRSAPVTTSSKLNRLNTTKSITTFDKGSTRNPIRRTESLSGYPSQGYSNQRSRANSRSVDVKILHEVLPTAKSELSSSMSVLYQKLDEGEMDSPTYSKPEFEAFSEPVEPLKPKSEVEAFSEYTEPLKPKSEVEVFSEYTKPLKPKAEYETLSECVEPLKPTSEFEVYSEHVEPLKPKPDTEDLCEHVEPLEPESISWSEPEKDNLANEGDETDFTVIEQGVEMSTKELVNVEDEAANVGDDSVVLTAELDKNNGCDMVLLQVNTKPDFVDEYANCAEKVCTSEENWKENTLFTDESAIEELDTAFQEFLNSDSAGFDSPQAKAELSGQGTYMEVKSNYKAKVGKSLSLDAASESVASEFLNMLGIEHSPFGLSSDSDPESPRERLLRQFEKESLYGGSIFDFDIGKEEMVEYDYNAPNGSRSENQFEDFELSSIVHVAETEHQRAAEMMKSKARAKMLEDLETEALMQEWGLNEKAFQNSPPNGAGGFGSPIHLPPEKPLELPPLGEGLGPFVQTKDGGFLRSMSPSLFRNAKHSENLVMQVSSPVVVPAEMGSGIMEILQGLASVGIEKLSMQANKLMPLEDITGKTMQQVAWEATPSLEAPEREVLMQHEAEVGNPRSDRKRRKGSSSGSRPAHLNSSSLSRDSVSEYVSVEDLAPLAMDKIEALSMEGLRIQSGMSDEDAPSNISPQAFGEVSALQGKRTNMSGSLGMEGAGGLQLLDIKDSGDDVDGLMGLSITLDEWMRLDAGIVDEEDQNSERTSKILAAHHATCMDLVSGGWEGGKKKGKGSRRCGLLGNNFTVALMVQLRNPLRNYEPVGTPMLALIQVERVFVPPKPKIYSSVFKRSNDEEDDETELSMANEKENDIIEEKKEEESIAQFKITEVHVAGLKSDPGKKKLWGTAKQQQSGSRWLLATGMGKSNKHPLMKSKTVAKSSSQTTTTTVKPGETLWSISSRVHGTGAKWKELAALNPHIRNPNVILPNETIRLR</sequence>
<reference evidence="4 5" key="1">
    <citation type="submission" date="2020-06" db="EMBL/GenBank/DDBJ databases">
        <title>Transcriptomic and genomic resources for Thalictrum thalictroides and T. hernandezii: Facilitating candidate gene discovery in an emerging model plant lineage.</title>
        <authorList>
            <person name="Arias T."/>
            <person name="Riano-Pachon D.M."/>
            <person name="Di Stilio V.S."/>
        </authorList>
    </citation>
    <scope>NUCLEOTIDE SEQUENCE [LARGE SCALE GENOMIC DNA]</scope>
    <source>
        <strain evidence="5">cv. WT478/WT964</strain>
        <tissue evidence="4">Leaves</tissue>
    </source>
</reference>
<feature type="region of interest" description="Disordered" evidence="1">
    <location>
        <begin position="1163"/>
        <end position="1186"/>
    </location>
</feature>
<gene>
    <name evidence="4" type="ORF">FRX31_030709</name>
</gene>
<evidence type="ECO:0000313" key="5">
    <source>
        <dbReference type="Proteomes" id="UP000554482"/>
    </source>
</evidence>
<feature type="compositionally biased region" description="Polar residues" evidence="1">
    <location>
        <begin position="265"/>
        <end position="274"/>
    </location>
</feature>
<dbReference type="EMBL" id="JABWDY010038456">
    <property type="protein sequence ID" value="KAF5179705.1"/>
    <property type="molecule type" value="Genomic_DNA"/>
</dbReference>
<evidence type="ECO:0000256" key="1">
    <source>
        <dbReference type="SAM" id="MobiDB-lite"/>
    </source>
</evidence>
<dbReference type="Pfam" id="PF01476">
    <property type="entry name" value="LysM"/>
    <property type="match status" value="1"/>
</dbReference>
<dbReference type="Pfam" id="PF21745">
    <property type="entry name" value="PMI1_PMIR1-2_C"/>
    <property type="match status" value="1"/>
</dbReference>
<dbReference type="Proteomes" id="UP000554482">
    <property type="component" value="Unassembled WGS sequence"/>
</dbReference>
<feature type="compositionally biased region" description="Low complexity" evidence="1">
    <location>
        <begin position="1171"/>
        <end position="1186"/>
    </location>
</feature>
<feature type="region of interest" description="Disordered" evidence="1">
    <location>
        <begin position="35"/>
        <end position="67"/>
    </location>
</feature>
<feature type="region of interest" description="Disordered" evidence="1">
    <location>
        <begin position="855"/>
        <end position="888"/>
    </location>
</feature>
<protein>
    <submittedName>
        <fullName evidence="4">Plastid movement impaired 1-related</fullName>
    </submittedName>
</protein>
<dbReference type="InterPro" id="IPR048972">
    <property type="entry name" value="PMI1_PMIR1-2_C"/>
</dbReference>
<dbReference type="InterPro" id="IPR018392">
    <property type="entry name" value="LysM"/>
</dbReference>
<dbReference type="InterPro" id="IPR036779">
    <property type="entry name" value="LysM_dom_sf"/>
</dbReference>
<dbReference type="PROSITE" id="PS51840">
    <property type="entry name" value="C2_NT"/>
    <property type="match status" value="1"/>
</dbReference>
<dbReference type="PANTHER" id="PTHR33414">
    <property type="entry name" value="PROTEIN PLASTID MOVEMENT IMPAIRED 1-RELATED 1"/>
    <property type="match status" value="1"/>
</dbReference>
<organism evidence="4 5">
    <name type="scientific">Thalictrum thalictroides</name>
    <name type="common">Rue-anemone</name>
    <name type="synonym">Anemone thalictroides</name>
    <dbReference type="NCBI Taxonomy" id="46969"/>
    <lineage>
        <taxon>Eukaryota</taxon>
        <taxon>Viridiplantae</taxon>
        <taxon>Streptophyta</taxon>
        <taxon>Embryophyta</taxon>
        <taxon>Tracheophyta</taxon>
        <taxon>Spermatophyta</taxon>
        <taxon>Magnoliopsida</taxon>
        <taxon>Ranunculales</taxon>
        <taxon>Ranunculaceae</taxon>
        <taxon>Thalictroideae</taxon>
        <taxon>Thalictrum</taxon>
    </lineage>
</organism>